<reference evidence="4 5" key="1">
    <citation type="journal article" date="2022" name="Nat. Ecol. Evol.">
        <title>A masculinizing supergene underlies an exaggerated male reproductive morph in a spider.</title>
        <authorList>
            <person name="Hendrickx F."/>
            <person name="De Corte Z."/>
            <person name="Sonet G."/>
            <person name="Van Belleghem S.M."/>
            <person name="Kostlbacher S."/>
            <person name="Vangestel C."/>
        </authorList>
    </citation>
    <scope>NUCLEOTIDE SEQUENCE [LARGE SCALE GENOMIC DNA]</scope>
    <source>
        <strain evidence="4">W744_W776</strain>
    </source>
</reference>
<dbReference type="InterPro" id="IPR012337">
    <property type="entry name" value="RNaseH-like_sf"/>
</dbReference>
<dbReference type="GO" id="GO:0042575">
    <property type="term" value="C:DNA polymerase complex"/>
    <property type="evidence" value="ECO:0007669"/>
    <property type="project" value="UniProtKB-ARBA"/>
</dbReference>
<evidence type="ECO:0000259" key="3">
    <source>
        <dbReference type="PROSITE" id="PS50994"/>
    </source>
</evidence>
<sequence>MPDKDTGINVKAPAPLKLSGGNAKTSWRDFIQRFEWYAVATNLSAKSPEVQAAVFMSTLGEEAVPVFNSFQLSDQDKKDISKLKTKFEEYYAPKENESYVRWNFFRLKQGENETFDEFLTEAKTKITGCNFEALADGLLRDKIVFGVYSDQVREKLLAEHDLTLDRAIQICRVSEQASKQLKELQGGEIKIDRVFKKKPSHDSMQSQRNSGFVPQSAGTRLHNKNHGFDCKRCGKNHPPFSCPAFKKRCRKCQKVGHFSKVCQTKSVNVVNKHENESNVQRSGCINDDAVYLDAVTLHVDSVKNSDWFENVAICGKTVPMKLDTAPEIYQQQMSELLKDVDNVECSMDDILIFANSKAELNEVVDKVMKRLFLAGLKLNKEKCVLSAEKVKFLGHILDENGVSPDPEKGHLGIQSSLRRARESFYWYGMTAAIEDTVKKCRVCQETQPNKPKETVLMKPIPDYPFQRVASDLFEFNKKPYIVIADSYSGFYDFQKLQHPTTRDCIEVLKRWFSVHGVPEVFESDNGSQYASKMFNEFLESWGIQKSRSSPYHPQSNGLAERAVEASKVLLKRCQKDNSDIALALLNVRNTPREAGLMSINQRLMSRTTRSLLPSTTSSLKPRVVEDATESLGLLREKKTAAANRHIISQQSPPSMNPGEDVRVQAGPRKWVGGKIEEMVNPRSAIIKVGDKTIRLNTIHVHPTSAELPPPFKSSINFQSNASCPATPTRREVVHSLPPSTLQMIKSPEVRTKSGRIVKPIKRLNL</sequence>
<comment type="caution">
    <text evidence="4">The sequence shown here is derived from an EMBL/GenBank/DDBJ whole genome shotgun (WGS) entry which is preliminary data.</text>
</comment>
<dbReference type="InterPro" id="IPR041588">
    <property type="entry name" value="Integrase_H2C2"/>
</dbReference>
<dbReference type="AlphaFoldDB" id="A0AAV6TS91"/>
<evidence type="ECO:0000256" key="2">
    <source>
        <dbReference type="SAM" id="MobiDB-lite"/>
    </source>
</evidence>
<evidence type="ECO:0000313" key="4">
    <source>
        <dbReference type="EMBL" id="KAG8174452.1"/>
    </source>
</evidence>
<dbReference type="FunFam" id="3.30.420.10:FF:000063">
    <property type="entry name" value="Retrovirus-related Pol polyprotein from transposon 297-like Protein"/>
    <property type="match status" value="1"/>
</dbReference>
<dbReference type="EC" id="2.7.7.49" evidence="1"/>
<proteinExistence type="predicted"/>
<dbReference type="PANTHER" id="PTHR37984:SF8">
    <property type="entry name" value="CCHC-TYPE DOMAIN-CONTAINING PROTEIN"/>
    <property type="match status" value="1"/>
</dbReference>
<dbReference type="GO" id="GO:0003964">
    <property type="term" value="F:RNA-directed DNA polymerase activity"/>
    <property type="evidence" value="ECO:0007669"/>
    <property type="project" value="UniProtKB-EC"/>
</dbReference>
<dbReference type="InterPro" id="IPR001584">
    <property type="entry name" value="Integrase_cat-core"/>
</dbReference>
<dbReference type="SUPFAM" id="SSF56672">
    <property type="entry name" value="DNA/RNA polymerases"/>
    <property type="match status" value="1"/>
</dbReference>
<dbReference type="GO" id="GO:0015074">
    <property type="term" value="P:DNA integration"/>
    <property type="evidence" value="ECO:0007669"/>
    <property type="project" value="InterPro"/>
</dbReference>
<keyword evidence="5" id="KW-1185">Reference proteome</keyword>
<dbReference type="InterPro" id="IPR000477">
    <property type="entry name" value="RT_dom"/>
</dbReference>
<dbReference type="FunFam" id="3.30.70.270:FF:000003">
    <property type="entry name" value="Transposon Ty3-G Gag-Pol polyprotein"/>
    <property type="match status" value="1"/>
</dbReference>
<organism evidence="4 5">
    <name type="scientific">Oedothorax gibbosus</name>
    <dbReference type="NCBI Taxonomy" id="931172"/>
    <lineage>
        <taxon>Eukaryota</taxon>
        <taxon>Metazoa</taxon>
        <taxon>Ecdysozoa</taxon>
        <taxon>Arthropoda</taxon>
        <taxon>Chelicerata</taxon>
        <taxon>Arachnida</taxon>
        <taxon>Araneae</taxon>
        <taxon>Araneomorphae</taxon>
        <taxon>Entelegynae</taxon>
        <taxon>Araneoidea</taxon>
        <taxon>Linyphiidae</taxon>
        <taxon>Erigoninae</taxon>
        <taxon>Oedothorax</taxon>
    </lineage>
</organism>
<dbReference type="PANTHER" id="PTHR37984">
    <property type="entry name" value="PROTEIN CBG26694"/>
    <property type="match status" value="1"/>
</dbReference>
<dbReference type="GO" id="GO:0003676">
    <property type="term" value="F:nucleic acid binding"/>
    <property type="evidence" value="ECO:0007669"/>
    <property type="project" value="InterPro"/>
</dbReference>
<dbReference type="Proteomes" id="UP000827092">
    <property type="component" value="Unassembled WGS sequence"/>
</dbReference>
<feature type="domain" description="Integrase catalytic" evidence="3">
    <location>
        <begin position="460"/>
        <end position="621"/>
    </location>
</feature>
<protein>
    <recommendedName>
        <fullName evidence="1">RNA-directed DNA polymerase</fullName>
        <ecNumber evidence="1">2.7.7.49</ecNumber>
    </recommendedName>
</protein>
<dbReference type="EMBL" id="JAFNEN010001214">
    <property type="protein sequence ID" value="KAG8174452.1"/>
    <property type="molecule type" value="Genomic_DNA"/>
</dbReference>
<dbReference type="InterPro" id="IPR036397">
    <property type="entry name" value="RNaseH_sf"/>
</dbReference>
<dbReference type="InterPro" id="IPR043128">
    <property type="entry name" value="Rev_trsase/Diguanyl_cyclase"/>
</dbReference>
<dbReference type="Pfam" id="PF17921">
    <property type="entry name" value="Integrase_H2C2"/>
    <property type="match status" value="1"/>
</dbReference>
<name>A0AAV6TS91_9ARAC</name>
<dbReference type="PROSITE" id="PS50994">
    <property type="entry name" value="INTEGRASE"/>
    <property type="match status" value="1"/>
</dbReference>
<accession>A0AAV6TS91</accession>
<dbReference type="Pfam" id="PF00078">
    <property type="entry name" value="RVT_1"/>
    <property type="match status" value="1"/>
</dbReference>
<feature type="compositionally biased region" description="Polar residues" evidence="2">
    <location>
        <begin position="202"/>
        <end position="218"/>
    </location>
</feature>
<dbReference type="InterPro" id="IPR043502">
    <property type="entry name" value="DNA/RNA_pol_sf"/>
</dbReference>
<gene>
    <name evidence="4" type="ORF">JTE90_014283</name>
</gene>
<dbReference type="SUPFAM" id="SSF53098">
    <property type="entry name" value="Ribonuclease H-like"/>
    <property type="match status" value="1"/>
</dbReference>
<dbReference type="Gene3D" id="3.30.70.270">
    <property type="match status" value="1"/>
</dbReference>
<dbReference type="Pfam" id="PF00665">
    <property type="entry name" value="rve"/>
    <property type="match status" value="1"/>
</dbReference>
<evidence type="ECO:0000313" key="5">
    <source>
        <dbReference type="Proteomes" id="UP000827092"/>
    </source>
</evidence>
<evidence type="ECO:0000256" key="1">
    <source>
        <dbReference type="ARBA" id="ARBA00012493"/>
    </source>
</evidence>
<dbReference type="InterPro" id="IPR050951">
    <property type="entry name" value="Retrovirus_Pol_polyprotein"/>
</dbReference>
<feature type="region of interest" description="Disordered" evidence="2">
    <location>
        <begin position="198"/>
        <end position="218"/>
    </location>
</feature>
<dbReference type="Gene3D" id="3.30.420.10">
    <property type="entry name" value="Ribonuclease H-like superfamily/Ribonuclease H"/>
    <property type="match status" value="1"/>
</dbReference>